<comment type="caution">
    <text evidence="1">The sequence shown here is derived from an EMBL/GenBank/DDBJ whole genome shotgun (WGS) entry which is preliminary data.</text>
</comment>
<reference evidence="1" key="1">
    <citation type="submission" date="2020-07" db="EMBL/GenBank/DDBJ databases">
        <title>Huge and variable diversity of episymbiotic CPR bacteria and DPANN archaea in groundwater ecosystems.</title>
        <authorList>
            <person name="He C.Y."/>
            <person name="Keren R."/>
            <person name="Whittaker M."/>
            <person name="Farag I.F."/>
            <person name="Doudna J."/>
            <person name="Cate J.H.D."/>
            <person name="Banfield J.F."/>
        </authorList>
    </citation>
    <scope>NUCLEOTIDE SEQUENCE</scope>
    <source>
        <strain evidence="1">NC_groundwater_672_Ag_B-0.1um_62_36</strain>
    </source>
</reference>
<dbReference type="InterPro" id="IPR035943">
    <property type="entry name" value="XisI-like_sf"/>
</dbReference>
<gene>
    <name evidence="1" type="ORF">HYY20_04740</name>
</gene>
<dbReference type="EMBL" id="JACPRF010000145">
    <property type="protein sequence ID" value="MBI2876168.1"/>
    <property type="molecule type" value="Genomic_DNA"/>
</dbReference>
<evidence type="ECO:0000313" key="2">
    <source>
        <dbReference type="Proteomes" id="UP000769766"/>
    </source>
</evidence>
<dbReference type="Pfam" id="PF08869">
    <property type="entry name" value="XisI"/>
    <property type="match status" value="1"/>
</dbReference>
<protein>
    <submittedName>
        <fullName evidence="1">XisI protein</fullName>
    </submittedName>
</protein>
<accession>A0A932CMK7</accession>
<dbReference type="Proteomes" id="UP000769766">
    <property type="component" value="Unassembled WGS sequence"/>
</dbReference>
<dbReference type="SUPFAM" id="SSF143847">
    <property type="entry name" value="XisI-like"/>
    <property type="match status" value="1"/>
</dbReference>
<dbReference type="InterPro" id="IPR014968">
    <property type="entry name" value="XisI"/>
</dbReference>
<organism evidence="1 2">
    <name type="scientific">Tectimicrobiota bacterium</name>
    <dbReference type="NCBI Taxonomy" id="2528274"/>
    <lineage>
        <taxon>Bacteria</taxon>
        <taxon>Pseudomonadati</taxon>
        <taxon>Nitrospinota/Tectimicrobiota group</taxon>
        <taxon>Candidatus Tectimicrobiota</taxon>
    </lineage>
</organism>
<name>A0A932CMK7_UNCTE</name>
<dbReference type="CDD" id="cd16382">
    <property type="entry name" value="XisI-like"/>
    <property type="match status" value="1"/>
</dbReference>
<evidence type="ECO:0000313" key="1">
    <source>
        <dbReference type="EMBL" id="MBI2876168.1"/>
    </source>
</evidence>
<dbReference type="AlphaFoldDB" id="A0A932CMK7"/>
<proteinExistence type="predicted"/>
<sequence length="111" mass="12846">MDKVDSYRRIIQQIVAHHAEYAPSHGQIEAIPICDIPHDNYLLMDVGWDRTGRVHAVVFHLRIREGKIWVEWDGTEPGITQELLEAGVPKEEIVLAFYRPERRTLTEFAIA</sequence>
<dbReference type="Gene3D" id="3.30.310.110">
    <property type="entry name" value="XisI-like"/>
    <property type="match status" value="1"/>
</dbReference>